<reference evidence="3 4" key="1">
    <citation type="submission" date="2021-04" db="EMBL/GenBank/DDBJ databases">
        <title>Draft genome sequence of Paenibacillus cisolokensis, LC2-13A.</title>
        <authorList>
            <person name="Uke A."/>
            <person name="Chhe C."/>
            <person name="Baramee S."/>
            <person name="Kosugi A."/>
        </authorList>
    </citation>
    <scope>NUCLEOTIDE SEQUENCE [LARGE SCALE GENOMIC DNA]</scope>
    <source>
        <strain evidence="3 4">LC2-13A</strain>
    </source>
</reference>
<feature type="region of interest" description="Disordered" evidence="1">
    <location>
        <begin position="37"/>
        <end position="70"/>
    </location>
</feature>
<organism evidence="3 4">
    <name type="scientific">Paenibacillus cisolokensis</name>
    <dbReference type="NCBI Taxonomy" id="1658519"/>
    <lineage>
        <taxon>Bacteria</taxon>
        <taxon>Bacillati</taxon>
        <taxon>Bacillota</taxon>
        <taxon>Bacilli</taxon>
        <taxon>Bacillales</taxon>
        <taxon>Paenibacillaceae</taxon>
        <taxon>Paenibacillus</taxon>
    </lineage>
</organism>
<keyword evidence="2" id="KW-0472">Membrane</keyword>
<feature type="transmembrane region" description="Helical" evidence="2">
    <location>
        <begin position="6"/>
        <end position="28"/>
    </location>
</feature>
<sequence length="70" mass="7522">MEAVEGWVTTLGLIFGIAVALLGVVAYLRMFRKGTGGPAFPHSEEPADPAGKQDVRAEPHSSDEADENRR</sequence>
<evidence type="ECO:0000256" key="2">
    <source>
        <dbReference type="SAM" id="Phobius"/>
    </source>
</evidence>
<keyword evidence="4" id="KW-1185">Reference proteome</keyword>
<evidence type="ECO:0000313" key="3">
    <source>
        <dbReference type="EMBL" id="GIQ63446.1"/>
    </source>
</evidence>
<evidence type="ECO:0000256" key="1">
    <source>
        <dbReference type="SAM" id="MobiDB-lite"/>
    </source>
</evidence>
<keyword evidence="2" id="KW-1133">Transmembrane helix</keyword>
<protein>
    <submittedName>
        <fullName evidence="3">Uncharacterized protein</fullName>
    </submittedName>
</protein>
<feature type="compositionally biased region" description="Basic and acidic residues" evidence="1">
    <location>
        <begin position="51"/>
        <end position="70"/>
    </location>
</feature>
<dbReference type="RefSeq" id="WP_062496106.1">
    <property type="nucleotide sequence ID" value="NZ_BOVJ01000063.1"/>
</dbReference>
<comment type="caution">
    <text evidence="3">The sequence shown here is derived from an EMBL/GenBank/DDBJ whole genome shotgun (WGS) entry which is preliminary data.</text>
</comment>
<proteinExistence type="predicted"/>
<name>A0ABQ4N5K9_9BACL</name>
<evidence type="ECO:0000313" key="4">
    <source>
        <dbReference type="Proteomes" id="UP000680304"/>
    </source>
</evidence>
<gene>
    <name evidence="3" type="ORF">PACILC2_20140</name>
</gene>
<accession>A0ABQ4N5K9</accession>
<dbReference type="EMBL" id="BOVJ01000063">
    <property type="protein sequence ID" value="GIQ63446.1"/>
    <property type="molecule type" value="Genomic_DNA"/>
</dbReference>
<dbReference type="Proteomes" id="UP000680304">
    <property type="component" value="Unassembled WGS sequence"/>
</dbReference>
<keyword evidence="2" id="KW-0812">Transmembrane</keyword>